<evidence type="ECO:0000256" key="1">
    <source>
        <dbReference type="SAM" id="SignalP"/>
    </source>
</evidence>
<proteinExistence type="predicted"/>
<dbReference type="EMBL" id="LR633967">
    <property type="protein sequence ID" value="VUX56294.1"/>
    <property type="molecule type" value="Genomic_DNA"/>
</dbReference>
<gene>
    <name evidence="2" type="ORF">JTBM06_V1_540002</name>
</gene>
<dbReference type="InterPro" id="IPR046150">
    <property type="entry name" value="DUF6152"/>
</dbReference>
<name>A0A7D9H6E6_9GAMM</name>
<accession>A0A7D9H6E6</accession>
<protein>
    <submittedName>
        <fullName evidence="2">Uncharacterized protein</fullName>
    </submittedName>
</protein>
<dbReference type="AlphaFoldDB" id="A0A7D9H6E6"/>
<evidence type="ECO:0000313" key="2">
    <source>
        <dbReference type="EMBL" id="VUX56294.1"/>
    </source>
</evidence>
<feature type="chain" id="PRO_5028198611" evidence="1">
    <location>
        <begin position="22"/>
        <end position="333"/>
    </location>
</feature>
<dbReference type="Pfam" id="PF19649">
    <property type="entry name" value="DUF6152"/>
    <property type="match status" value="1"/>
</dbReference>
<keyword evidence="1" id="KW-0732">Signal</keyword>
<reference evidence="2" key="1">
    <citation type="submission" date="2019-07" db="EMBL/GenBank/DDBJ databases">
        <authorList>
            <person name="Weber M."/>
            <person name="Kostadinov I."/>
            <person name="Kostadinov D I."/>
        </authorList>
    </citation>
    <scope>NUCLEOTIDE SEQUENCE</scope>
    <source>
        <strain evidence="2">Gfbio:sag-sample-m06:053724c1-46a9-4a36-b237-ea2bf867836b</strain>
    </source>
</reference>
<organism evidence="2">
    <name type="scientific">uncultured Woeseiaceae bacterium</name>
    <dbReference type="NCBI Taxonomy" id="1983305"/>
    <lineage>
        <taxon>Bacteria</taxon>
        <taxon>Pseudomonadati</taxon>
        <taxon>Pseudomonadota</taxon>
        <taxon>Gammaproteobacteria</taxon>
        <taxon>Woeseiales</taxon>
        <taxon>Woeseiaceae</taxon>
        <taxon>environmental samples</taxon>
    </lineage>
</organism>
<sequence>MSTKNAALAVVIFLVATVASAHHSDAAFDHNRVVAFDGKVVRFQWRNPHVYIVIKDSIDVEWLVETGATPIMRRSGWNRDSFAIGDIVSVRLNPDRNQGKKHGLLLSIMGPDGVAMSSRQENFESDLPTTGASTTSLAGIWAGELAPRKAFLTSLRDHPLTPKGELAAAQYDNSMHSTVDCIAPPTPWIVAIADIHLGEIEFREDIIYIRSEFNDAERTVYTDGRGHPDNGERTDQGHSIGFWDGSTLVVDTKHFADNRSPFPFLGIPSGAQKHVVERYTLAEDGTRLLIDIFLEDPEYLAKPITTKLAWNYAPHLELLEFDCDPEVARRFLE</sequence>
<feature type="signal peptide" evidence="1">
    <location>
        <begin position="1"/>
        <end position="21"/>
    </location>
</feature>